<gene>
    <name evidence="1" type="ORF">FHG55_20745</name>
</gene>
<dbReference type="EMBL" id="VDDB01000015">
    <property type="protein sequence ID" value="TNB92731.1"/>
    <property type="molecule type" value="Genomic_DNA"/>
</dbReference>
<accession>A0A5C4KUD9</accession>
<organism evidence="1 2">
    <name type="scientific">Pseudomonas jessenii</name>
    <dbReference type="NCBI Taxonomy" id="77298"/>
    <lineage>
        <taxon>Bacteria</taxon>
        <taxon>Pseudomonadati</taxon>
        <taxon>Pseudomonadota</taxon>
        <taxon>Gammaproteobacteria</taxon>
        <taxon>Pseudomonadales</taxon>
        <taxon>Pseudomonadaceae</taxon>
        <taxon>Pseudomonas</taxon>
    </lineage>
</organism>
<comment type="caution">
    <text evidence="1">The sequence shown here is derived from an EMBL/GenBank/DDBJ whole genome shotgun (WGS) entry which is preliminary data.</text>
</comment>
<sequence>MPDSVYYPGAKNALNLLEKMLISTQELPETPANKKSRDWLLDKHNGWENSITGIAMGYYVESAKGLKHLKKKNFAGGFSEKVNNKVVKKNRGDITTTTNKYNEEGKSQGKVIQLKHTICDTPSAVNNAIRDAFTQLSGQKGEMPLADDILIADIFIASPNNAWPLDRSGTTDGETWIAHNYPFLISQFVEKVKIRITNHLLLDDYKKNYAEAKEKRDIELQCKKAKRAFSELYIPGETFHTAGLFDSDVGTPTALSGSMPNKLLRKNDKASQKARSDVLAAENLIKEPSPVSTKNKSNKSNKSVGQKDLTDYPTLVLKLNFTTGRKILFENQQEPTIVNKIVLSVRWTSGELSVQFVREKPVS</sequence>
<dbReference type="RefSeq" id="WP_027614481.1">
    <property type="nucleotide sequence ID" value="NZ_VDDB01000015.1"/>
</dbReference>
<name>A0A5C4KUD9_PSEJE</name>
<dbReference type="Proteomes" id="UP000306272">
    <property type="component" value="Unassembled WGS sequence"/>
</dbReference>
<keyword evidence="2" id="KW-1185">Reference proteome</keyword>
<protein>
    <submittedName>
        <fullName evidence="1">Uncharacterized protein</fullName>
    </submittedName>
</protein>
<evidence type="ECO:0000313" key="1">
    <source>
        <dbReference type="EMBL" id="TNB92731.1"/>
    </source>
</evidence>
<proteinExistence type="predicted"/>
<evidence type="ECO:0000313" key="2">
    <source>
        <dbReference type="Proteomes" id="UP000306272"/>
    </source>
</evidence>
<dbReference type="AlphaFoldDB" id="A0A5C4KUD9"/>
<reference evidence="1" key="1">
    <citation type="submission" date="2019-06" db="EMBL/GenBank/DDBJ databases">
        <title>Pseudomonas-derived Butenolides : (Bio)synthesis of Styrolides.</title>
        <authorList>
            <person name="Klapper M."/>
            <person name="Chowdhury S."/>
            <person name="Stallforth P."/>
        </authorList>
    </citation>
    <scope>NUCLEOTIDE SEQUENCE [LARGE SCALE GENOMIC DNA]</scope>
    <source>
        <strain evidence="1">EC-S101</strain>
    </source>
</reference>